<comment type="caution">
    <text evidence="2">The sequence shown here is derived from an EMBL/GenBank/DDBJ whole genome shotgun (WGS) entry which is preliminary data.</text>
</comment>
<feature type="region of interest" description="Disordered" evidence="1">
    <location>
        <begin position="59"/>
        <end position="78"/>
    </location>
</feature>
<reference evidence="2 3" key="1">
    <citation type="submission" date="2023-01" db="EMBL/GenBank/DDBJ databases">
        <title>Analysis of 21 Apiospora genomes using comparative genomics revels a genus with tremendous synthesis potential of carbohydrate active enzymes and secondary metabolites.</title>
        <authorList>
            <person name="Sorensen T."/>
        </authorList>
    </citation>
    <scope>NUCLEOTIDE SEQUENCE [LARGE SCALE GENOMIC DNA]</scope>
    <source>
        <strain evidence="2 3">CBS 20057</strain>
    </source>
</reference>
<protein>
    <submittedName>
        <fullName evidence="2">Uncharacterized protein</fullName>
    </submittedName>
</protein>
<proteinExistence type="predicted"/>
<organism evidence="2 3">
    <name type="scientific">Apiospora marii</name>
    <dbReference type="NCBI Taxonomy" id="335849"/>
    <lineage>
        <taxon>Eukaryota</taxon>
        <taxon>Fungi</taxon>
        <taxon>Dikarya</taxon>
        <taxon>Ascomycota</taxon>
        <taxon>Pezizomycotina</taxon>
        <taxon>Sordariomycetes</taxon>
        <taxon>Xylariomycetidae</taxon>
        <taxon>Amphisphaeriales</taxon>
        <taxon>Apiosporaceae</taxon>
        <taxon>Apiospora</taxon>
    </lineage>
</organism>
<name>A0ABR1R5U9_9PEZI</name>
<accession>A0ABR1R5U9</accession>
<keyword evidence="3" id="KW-1185">Reference proteome</keyword>
<evidence type="ECO:0000256" key="1">
    <source>
        <dbReference type="SAM" id="MobiDB-lite"/>
    </source>
</evidence>
<dbReference type="Proteomes" id="UP001396898">
    <property type="component" value="Unassembled WGS sequence"/>
</dbReference>
<feature type="compositionally biased region" description="Basic and acidic residues" evidence="1">
    <location>
        <begin position="97"/>
        <end position="110"/>
    </location>
</feature>
<feature type="region of interest" description="Disordered" evidence="1">
    <location>
        <begin position="83"/>
        <end position="140"/>
    </location>
</feature>
<gene>
    <name evidence="2" type="ORF">PG991_014604</name>
</gene>
<sequence>MPNQTRSGWNFDGNGRAYWQDEAGRHIHVRPKDFEHDPHFIDGASTQPEVVTKQYRPFPGAKVSTWPKRSEPSYLSEKLAAGRNRPYFGDGASQHSGRPDVDAPAGKRDVAGVTRPNASTDIYRDAKQAWGKKGPTTSTYDKQYYEYKGQESEKTRLQQEYKDFVGAPKPPLAEIHRNKDRYGGYPMQTQQWHQEAAQKAAIASKAAADFKLKLIVPGNRRRH</sequence>
<dbReference type="EMBL" id="JAQQWI010000019">
    <property type="protein sequence ID" value="KAK7998929.1"/>
    <property type="molecule type" value="Genomic_DNA"/>
</dbReference>
<evidence type="ECO:0000313" key="2">
    <source>
        <dbReference type="EMBL" id="KAK7998929.1"/>
    </source>
</evidence>
<evidence type="ECO:0000313" key="3">
    <source>
        <dbReference type="Proteomes" id="UP001396898"/>
    </source>
</evidence>